<dbReference type="InterPro" id="IPR013761">
    <property type="entry name" value="SAM/pointed_sf"/>
</dbReference>
<feature type="transmembrane region" description="Helical" evidence="4">
    <location>
        <begin position="44"/>
        <end position="63"/>
    </location>
</feature>
<dbReference type="FunFam" id="1.10.150.50:FF:000071">
    <property type="entry name" value="Caskin, isoform D"/>
    <property type="match status" value="1"/>
</dbReference>
<keyword evidence="3 4" id="KW-0472">Membrane</keyword>
<sequence>MAKVLALCFAVLMSLVLVSLVEDIFVEITTWKENLSAGRSYIPSISTLYFLALVGMYVITGLVHITEIGCLVYGLVYFLSLPTGYILLTIYSVCNLTDRTWVTMNDPNTTKVPTTSTAEVNTKWTNRCPKKTVVSMKSETTVEEWLKGFSEDVEQVFITFQKNFAENGYEDTSLIAGMTDEVFLSYAKRFKTNGYGDTTFIAGMTDEDLRNIGIDSDYQRAKLLTEIQSNLPVFELETAVPGDVNEWLEKLNLQEYIQNFTAYGVREKEDLALLLRTDLDVLMRDLGITKQGHIKRLKIAIDTMKEPDELQKEKYRMKQILQKCGTRDLKEKPPQNEKEEKEFWKQLCKEKLDPTKGMFTSDVNLKAKLTVLRNYTLIIVLVANVLWITTMMVLSGREALHVLGQNPLGFLSLFVFGLVQVIQFLAMLYHRLLTLLHAVARL</sequence>
<feature type="transmembrane region" description="Helical" evidence="4">
    <location>
        <begin position="408"/>
        <end position="429"/>
    </location>
</feature>
<dbReference type="eggNOG" id="KOG4384">
    <property type="taxonomic scope" value="Eukaryota"/>
</dbReference>
<evidence type="ECO:0000256" key="5">
    <source>
        <dbReference type="SAM" id="SignalP"/>
    </source>
</evidence>
<keyword evidence="4" id="KW-1133">Transmembrane helix</keyword>
<dbReference type="eggNOG" id="KOG2571">
    <property type="taxonomic scope" value="Eukaryota"/>
</dbReference>
<comment type="subcellular location">
    <subcellularLocation>
        <location evidence="1">Membrane</location>
        <topology evidence="1">Multi-pass membrane protein</topology>
    </subcellularLocation>
</comment>
<evidence type="ECO:0000313" key="7">
    <source>
        <dbReference type="EMBL" id="EEN48735.1"/>
    </source>
</evidence>
<gene>
    <name evidence="7" type="ORF">BRAFLDRAFT_67164</name>
</gene>
<feature type="domain" description="SAM" evidence="6">
    <location>
        <begin position="239"/>
        <end position="307"/>
    </location>
</feature>
<feature type="transmembrane region" description="Helical" evidence="4">
    <location>
        <begin position="375"/>
        <end position="396"/>
    </location>
</feature>
<feature type="transmembrane region" description="Helical" evidence="4">
    <location>
        <begin position="70"/>
        <end position="91"/>
    </location>
</feature>
<dbReference type="GO" id="GO:0004100">
    <property type="term" value="F:chitin synthase activity"/>
    <property type="evidence" value="ECO:0007669"/>
    <property type="project" value="InterPro"/>
</dbReference>
<dbReference type="SUPFAM" id="SSF47769">
    <property type="entry name" value="SAM/Pointed domain"/>
    <property type="match status" value="2"/>
</dbReference>
<dbReference type="Pfam" id="PF00536">
    <property type="entry name" value="SAM_1"/>
    <property type="match status" value="1"/>
</dbReference>
<dbReference type="AlphaFoldDB" id="C3ZFI1"/>
<evidence type="ECO:0000256" key="1">
    <source>
        <dbReference type="ARBA" id="ARBA00004141"/>
    </source>
</evidence>
<dbReference type="PANTHER" id="PTHR22914:SF41">
    <property type="entry name" value="CHITIN SYNTHASE 7"/>
    <property type="match status" value="1"/>
</dbReference>
<feature type="chain" id="PRO_5002936328" description="SAM domain-containing protein" evidence="5">
    <location>
        <begin position="24"/>
        <end position="442"/>
    </location>
</feature>
<reference evidence="7" key="1">
    <citation type="journal article" date="2008" name="Nature">
        <title>The amphioxus genome and the evolution of the chordate karyotype.</title>
        <authorList>
            <consortium name="US DOE Joint Genome Institute (JGI-PGF)"/>
            <person name="Putnam N.H."/>
            <person name="Butts T."/>
            <person name="Ferrier D.E.K."/>
            <person name="Furlong R.F."/>
            <person name="Hellsten U."/>
            <person name="Kawashima T."/>
            <person name="Robinson-Rechavi M."/>
            <person name="Shoguchi E."/>
            <person name="Terry A."/>
            <person name="Yu J.-K."/>
            <person name="Benito-Gutierrez E.L."/>
            <person name="Dubchak I."/>
            <person name="Garcia-Fernandez J."/>
            <person name="Gibson-Brown J.J."/>
            <person name="Grigoriev I.V."/>
            <person name="Horton A.C."/>
            <person name="de Jong P.J."/>
            <person name="Jurka J."/>
            <person name="Kapitonov V.V."/>
            <person name="Kohara Y."/>
            <person name="Kuroki Y."/>
            <person name="Lindquist E."/>
            <person name="Lucas S."/>
            <person name="Osoegawa K."/>
            <person name="Pennacchio L.A."/>
            <person name="Salamov A.A."/>
            <person name="Satou Y."/>
            <person name="Sauka-Spengler T."/>
            <person name="Schmutz J."/>
            <person name="Shin-I T."/>
            <person name="Toyoda A."/>
            <person name="Bronner-Fraser M."/>
            <person name="Fujiyama A."/>
            <person name="Holland L.Z."/>
            <person name="Holland P.W.H."/>
            <person name="Satoh N."/>
            <person name="Rokhsar D.S."/>
        </authorList>
    </citation>
    <scope>NUCLEOTIDE SEQUENCE [LARGE SCALE GENOMIC DNA]</scope>
    <source>
        <strain evidence="7">S238N-H82</strain>
        <tissue evidence="7">Testes</tissue>
    </source>
</reference>
<dbReference type="EMBL" id="GG666613">
    <property type="protein sequence ID" value="EEN48735.1"/>
    <property type="molecule type" value="Genomic_DNA"/>
</dbReference>
<dbReference type="InParanoid" id="C3ZFI1"/>
<evidence type="ECO:0000256" key="3">
    <source>
        <dbReference type="ARBA" id="ARBA00023136"/>
    </source>
</evidence>
<dbReference type="Pfam" id="PF07647">
    <property type="entry name" value="SAM_2"/>
    <property type="match status" value="1"/>
</dbReference>
<evidence type="ECO:0000256" key="2">
    <source>
        <dbReference type="ARBA" id="ARBA00022692"/>
    </source>
</evidence>
<keyword evidence="5" id="KW-0732">Signal</keyword>
<dbReference type="GO" id="GO:0016020">
    <property type="term" value="C:membrane"/>
    <property type="evidence" value="ECO:0007669"/>
    <property type="project" value="UniProtKB-SubCell"/>
</dbReference>
<evidence type="ECO:0000259" key="6">
    <source>
        <dbReference type="PROSITE" id="PS50105"/>
    </source>
</evidence>
<dbReference type="Gene3D" id="1.10.150.50">
    <property type="entry name" value="Transcription Factor, Ets-1"/>
    <property type="match status" value="2"/>
</dbReference>
<dbReference type="InterPro" id="IPR004835">
    <property type="entry name" value="Chitin_synth"/>
</dbReference>
<feature type="signal peptide" evidence="5">
    <location>
        <begin position="1"/>
        <end position="23"/>
    </location>
</feature>
<organism>
    <name type="scientific">Branchiostoma floridae</name>
    <name type="common">Florida lancelet</name>
    <name type="synonym">Amphioxus</name>
    <dbReference type="NCBI Taxonomy" id="7739"/>
    <lineage>
        <taxon>Eukaryota</taxon>
        <taxon>Metazoa</taxon>
        <taxon>Chordata</taxon>
        <taxon>Cephalochordata</taxon>
        <taxon>Leptocardii</taxon>
        <taxon>Amphioxiformes</taxon>
        <taxon>Branchiostomatidae</taxon>
        <taxon>Branchiostoma</taxon>
    </lineage>
</organism>
<dbReference type="PROSITE" id="PS50105">
    <property type="entry name" value="SAM_DOMAIN"/>
    <property type="match status" value="2"/>
</dbReference>
<dbReference type="InterPro" id="IPR001660">
    <property type="entry name" value="SAM"/>
</dbReference>
<protein>
    <recommendedName>
        <fullName evidence="6">SAM domain-containing protein</fullName>
    </recommendedName>
</protein>
<feature type="domain" description="SAM" evidence="6">
    <location>
        <begin position="137"/>
        <end position="229"/>
    </location>
</feature>
<evidence type="ECO:0000256" key="4">
    <source>
        <dbReference type="SAM" id="Phobius"/>
    </source>
</evidence>
<dbReference type="PANTHER" id="PTHR22914">
    <property type="entry name" value="CHITIN SYNTHASE"/>
    <property type="match status" value="1"/>
</dbReference>
<keyword evidence="2 4" id="KW-0812">Transmembrane</keyword>
<dbReference type="SMART" id="SM00454">
    <property type="entry name" value="SAM"/>
    <property type="match status" value="2"/>
</dbReference>
<proteinExistence type="predicted"/>
<name>C3ZFI1_BRAFL</name>
<accession>C3ZFI1</accession>